<evidence type="ECO:0000313" key="14">
    <source>
        <dbReference type="Proteomes" id="UP000020681"/>
    </source>
</evidence>
<accession>A0ABN0R5J2</accession>
<evidence type="ECO:0000256" key="2">
    <source>
        <dbReference type="ARBA" id="ARBA00022491"/>
    </source>
</evidence>
<comment type="function">
    <text evidence="10">Protein L1 is also a translational repressor protein, it controls the translation of the L11 operon by binding to its mRNA.</text>
</comment>
<keyword evidence="14" id="KW-1185">Reference proteome</keyword>
<dbReference type="InterPro" id="IPR023673">
    <property type="entry name" value="Ribosomal_uL1_CS"/>
</dbReference>
<dbReference type="HAMAP" id="MF_01318_B">
    <property type="entry name" value="Ribosomal_uL1_B"/>
    <property type="match status" value="1"/>
</dbReference>
<name>A0ABN0R5J2_MYCUL</name>
<proteinExistence type="inferred from homology"/>
<evidence type="ECO:0000256" key="8">
    <source>
        <dbReference type="ARBA" id="ARBA00023274"/>
    </source>
</evidence>
<dbReference type="InterPro" id="IPR023674">
    <property type="entry name" value="Ribosomal_uL1-like"/>
</dbReference>
<evidence type="ECO:0000313" key="13">
    <source>
        <dbReference type="EMBL" id="EUA92323.1"/>
    </source>
</evidence>
<gene>
    <name evidence="10 13" type="primary">rplA</name>
    <name evidence="13" type="ORF">I551_1195</name>
</gene>
<keyword evidence="6 10" id="KW-0694">RNA-binding</keyword>
<dbReference type="PANTHER" id="PTHR36427:SF3">
    <property type="entry name" value="LARGE RIBOSOMAL SUBUNIT PROTEIN UL1M"/>
    <property type="match status" value="1"/>
</dbReference>
<dbReference type="Gene3D" id="3.30.190.20">
    <property type="match status" value="1"/>
</dbReference>
<evidence type="ECO:0000256" key="9">
    <source>
        <dbReference type="ARBA" id="ARBA00035241"/>
    </source>
</evidence>
<evidence type="ECO:0000256" key="6">
    <source>
        <dbReference type="ARBA" id="ARBA00022884"/>
    </source>
</evidence>
<comment type="function">
    <text evidence="10">Binds directly to 23S rRNA. The L1 stalk is quite mobile in the ribosome, and is involved in E site tRNA release.</text>
</comment>
<evidence type="ECO:0000256" key="12">
    <source>
        <dbReference type="SAM" id="MobiDB-lite"/>
    </source>
</evidence>
<evidence type="ECO:0000256" key="1">
    <source>
        <dbReference type="ARBA" id="ARBA00010531"/>
    </source>
</evidence>
<dbReference type="NCBIfam" id="TIGR01169">
    <property type="entry name" value="rplA_bact"/>
    <property type="match status" value="1"/>
</dbReference>
<feature type="compositionally biased region" description="Basic residues" evidence="12">
    <location>
        <begin position="1"/>
        <end position="10"/>
    </location>
</feature>
<dbReference type="GO" id="GO:0005840">
    <property type="term" value="C:ribosome"/>
    <property type="evidence" value="ECO:0007669"/>
    <property type="project" value="UniProtKB-KW"/>
</dbReference>
<sequence length="263" mass="28200">MQHRQIKTRGRASFGLLDNHDPTSDWITHEQEQQGIPRRGREGGPQQPLHPLQAAKLAKETSSTKQDATVEVAIRLGVDPRKADQMVRGTVNLPHGTGKTARVAVFAVGEKADAAVAAGAYIVGSDDLIEKIQGGFLDFDAVIATPDQMAKVGRIARVLGPRGLMPNPKTGTVTPDVAKAVADIKGGKINFRVDKQANLHFVIGKASFEENRLAENYGAAIDEVLRLKPSASKGRYLKKITVSTTTGPGIPVDPSVTRNFTEA</sequence>
<organism evidence="13 14">
    <name type="scientific">Mycobacterium ulcerans str. Harvey</name>
    <dbReference type="NCBI Taxonomy" id="1299332"/>
    <lineage>
        <taxon>Bacteria</taxon>
        <taxon>Bacillati</taxon>
        <taxon>Actinomycetota</taxon>
        <taxon>Actinomycetes</taxon>
        <taxon>Mycobacteriales</taxon>
        <taxon>Mycobacteriaceae</taxon>
        <taxon>Mycobacterium</taxon>
        <taxon>Mycobacterium ulcerans group</taxon>
    </lineage>
</organism>
<comment type="caution">
    <text evidence="13">The sequence shown here is derived from an EMBL/GenBank/DDBJ whole genome shotgun (WGS) entry which is preliminary data.</text>
</comment>
<evidence type="ECO:0000256" key="3">
    <source>
        <dbReference type="ARBA" id="ARBA00022555"/>
    </source>
</evidence>
<keyword evidence="5 10" id="KW-0810">Translation regulation</keyword>
<evidence type="ECO:0000256" key="7">
    <source>
        <dbReference type="ARBA" id="ARBA00022980"/>
    </source>
</evidence>
<dbReference type="CDD" id="cd00403">
    <property type="entry name" value="Ribosomal_L1"/>
    <property type="match status" value="1"/>
</dbReference>
<dbReference type="PROSITE" id="PS01199">
    <property type="entry name" value="RIBOSOMAL_L1"/>
    <property type="match status" value="1"/>
</dbReference>
<dbReference type="Pfam" id="PF00687">
    <property type="entry name" value="Ribosomal_L1"/>
    <property type="match status" value="1"/>
</dbReference>
<feature type="compositionally biased region" description="Basic and acidic residues" evidence="12">
    <location>
        <begin position="18"/>
        <end position="32"/>
    </location>
</feature>
<dbReference type="EMBL" id="JAOL01000078">
    <property type="protein sequence ID" value="EUA92323.1"/>
    <property type="molecule type" value="Genomic_DNA"/>
</dbReference>
<reference evidence="13 14" key="1">
    <citation type="submission" date="2014-01" db="EMBL/GenBank/DDBJ databases">
        <authorList>
            <person name="Dobos K."/>
            <person name="Lenaerts A."/>
            <person name="Ordway D."/>
            <person name="DeGroote M.A."/>
            <person name="Parker T."/>
            <person name="Sizemore C."/>
            <person name="Tallon L.J."/>
            <person name="Sadzewicz L.K."/>
            <person name="Sengamalay N."/>
            <person name="Fraser C.M."/>
            <person name="Hine E."/>
            <person name="Shefchek K.A."/>
            <person name="Das S.P."/>
            <person name="Tettelin H."/>
        </authorList>
    </citation>
    <scope>NUCLEOTIDE SEQUENCE [LARGE SCALE GENOMIC DNA]</scope>
    <source>
        <strain evidence="13 14">Harvey</strain>
    </source>
</reference>
<keyword evidence="4 10" id="KW-0699">rRNA-binding</keyword>
<keyword evidence="2 10" id="KW-0678">Repressor</keyword>
<keyword evidence="7 10" id="KW-0689">Ribosomal protein</keyword>
<keyword evidence="8 10" id="KW-0687">Ribonucleoprotein</keyword>
<dbReference type="InterPro" id="IPR028364">
    <property type="entry name" value="Ribosomal_uL1/biogenesis"/>
</dbReference>
<dbReference type="SUPFAM" id="SSF56808">
    <property type="entry name" value="Ribosomal protein L1"/>
    <property type="match status" value="1"/>
</dbReference>
<dbReference type="InterPro" id="IPR005878">
    <property type="entry name" value="Ribosom_uL1_bac-type"/>
</dbReference>
<comment type="similarity">
    <text evidence="1 10 11">Belongs to the universal ribosomal protein uL1 family.</text>
</comment>
<evidence type="ECO:0000256" key="4">
    <source>
        <dbReference type="ARBA" id="ARBA00022730"/>
    </source>
</evidence>
<evidence type="ECO:0000256" key="5">
    <source>
        <dbReference type="ARBA" id="ARBA00022845"/>
    </source>
</evidence>
<evidence type="ECO:0000256" key="11">
    <source>
        <dbReference type="RuleBase" id="RU000659"/>
    </source>
</evidence>
<keyword evidence="3 10" id="KW-0820">tRNA-binding</keyword>
<dbReference type="Proteomes" id="UP000020681">
    <property type="component" value="Unassembled WGS sequence"/>
</dbReference>
<dbReference type="PANTHER" id="PTHR36427">
    <property type="entry name" value="54S RIBOSOMAL PROTEIN L1, MITOCHONDRIAL"/>
    <property type="match status" value="1"/>
</dbReference>
<dbReference type="Gene3D" id="3.40.50.790">
    <property type="match status" value="1"/>
</dbReference>
<comment type="subunit">
    <text evidence="10">Part of the 50S ribosomal subunit.</text>
</comment>
<feature type="region of interest" description="Disordered" evidence="12">
    <location>
        <begin position="1"/>
        <end position="49"/>
    </location>
</feature>
<protein>
    <recommendedName>
        <fullName evidence="9 10">Large ribosomal subunit protein uL1</fullName>
    </recommendedName>
</protein>
<evidence type="ECO:0000256" key="10">
    <source>
        <dbReference type="HAMAP-Rule" id="MF_01318"/>
    </source>
</evidence>
<dbReference type="InterPro" id="IPR016095">
    <property type="entry name" value="Ribosomal_uL1_3-a/b-sand"/>
</dbReference>